<proteinExistence type="predicted"/>
<keyword evidence="2" id="KW-1185">Reference proteome</keyword>
<organism evidence="1 2">
    <name type="scientific">Robbsia andropogonis</name>
    <dbReference type="NCBI Taxonomy" id="28092"/>
    <lineage>
        <taxon>Bacteria</taxon>
        <taxon>Pseudomonadati</taxon>
        <taxon>Pseudomonadota</taxon>
        <taxon>Betaproteobacteria</taxon>
        <taxon>Burkholderiales</taxon>
        <taxon>Burkholderiaceae</taxon>
        <taxon>Robbsia</taxon>
    </lineage>
</organism>
<dbReference type="EMBL" id="LAQU01000257">
    <property type="protein sequence ID" value="KKB60744.1"/>
    <property type="molecule type" value="Genomic_DNA"/>
</dbReference>
<dbReference type="Proteomes" id="UP000033618">
    <property type="component" value="Unassembled WGS sequence"/>
</dbReference>
<dbReference type="RefSeq" id="WP_046154710.1">
    <property type="nucleotide sequence ID" value="NZ_LAQU01000257.1"/>
</dbReference>
<sequence>LWNGLYIIRVPIAGSRSDCLLAAGGNELASKHGHPACQRSIIGVFERDGTTLTAEQAEWVKCFHKVVAAGDPHPRNYIHGVLFLFRDPQERAALSYELSWIVVWNPALIDDARAKPVLEAIHQIVARAKF</sequence>
<reference evidence="1 2" key="1">
    <citation type="submission" date="2015-03" db="EMBL/GenBank/DDBJ databases">
        <title>Draft Genome Sequence of Burkholderia andropogonis type strain ICMP2807, isolated from Sorghum bicolor.</title>
        <authorList>
            <person name="Lopes-Santos L."/>
            <person name="Castro D.B."/>
            <person name="Ottoboni L.M."/>
            <person name="Park D."/>
            <person name="Weirc B.S."/>
            <person name="Destefano S.A."/>
        </authorList>
    </citation>
    <scope>NUCLEOTIDE SEQUENCE [LARGE SCALE GENOMIC DNA]</scope>
    <source>
        <strain evidence="1 2">ICMP2807</strain>
    </source>
</reference>
<protein>
    <submittedName>
        <fullName evidence="1">Uncharacterized protein</fullName>
    </submittedName>
</protein>
<evidence type="ECO:0000313" key="1">
    <source>
        <dbReference type="EMBL" id="KKB60744.1"/>
    </source>
</evidence>
<accession>A0A0F5JSV9</accession>
<gene>
    <name evidence="1" type="ORF">WM40_27425</name>
</gene>
<dbReference type="PATRIC" id="fig|28092.6.peg.6510"/>
<name>A0A0F5JSV9_9BURK</name>
<feature type="non-terminal residue" evidence="1">
    <location>
        <position position="1"/>
    </location>
</feature>
<evidence type="ECO:0000313" key="2">
    <source>
        <dbReference type="Proteomes" id="UP000033618"/>
    </source>
</evidence>
<comment type="caution">
    <text evidence="1">The sequence shown here is derived from an EMBL/GenBank/DDBJ whole genome shotgun (WGS) entry which is preliminary data.</text>
</comment>
<dbReference type="AlphaFoldDB" id="A0A0F5JSV9"/>